<evidence type="ECO:0000256" key="5">
    <source>
        <dbReference type="ARBA" id="ARBA00022946"/>
    </source>
</evidence>
<evidence type="ECO:0000313" key="14">
    <source>
        <dbReference type="EMBL" id="KAL2714612.1"/>
    </source>
</evidence>
<dbReference type="Proteomes" id="UP001607302">
    <property type="component" value="Unassembled WGS sequence"/>
</dbReference>
<feature type="domain" description="Myb-like" evidence="13">
    <location>
        <begin position="22"/>
        <end position="82"/>
    </location>
</feature>
<feature type="region of interest" description="Disordered" evidence="12">
    <location>
        <begin position="433"/>
        <end position="531"/>
    </location>
</feature>
<evidence type="ECO:0000256" key="10">
    <source>
        <dbReference type="ARBA" id="ARBA00025466"/>
    </source>
</evidence>
<dbReference type="Gene3D" id="1.20.5.500">
    <property type="entry name" value="Single helix bin"/>
    <property type="match status" value="1"/>
</dbReference>
<feature type="compositionally biased region" description="Polar residues" evidence="12">
    <location>
        <begin position="244"/>
        <end position="253"/>
    </location>
</feature>
<feature type="compositionally biased region" description="Basic and acidic residues" evidence="12">
    <location>
        <begin position="742"/>
        <end position="760"/>
    </location>
</feature>
<feature type="region of interest" description="Disordered" evidence="12">
    <location>
        <begin position="1068"/>
        <end position="1093"/>
    </location>
</feature>
<dbReference type="SUPFAM" id="SSF64602">
    <property type="entry name" value="F1 ATPase inhibitor, IF1, C-terminal domain"/>
    <property type="match status" value="1"/>
</dbReference>
<feature type="region of interest" description="Disordered" evidence="12">
    <location>
        <begin position="783"/>
        <end position="810"/>
    </location>
</feature>
<evidence type="ECO:0000256" key="4">
    <source>
        <dbReference type="ARBA" id="ARBA00016807"/>
    </source>
</evidence>
<evidence type="ECO:0000256" key="12">
    <source>
        <dbReference type="SAM" id="MobiDB-lite"/>
    </source>
</evidence>
<feature type="compositionally biased region" description="Low complexity" evidence="12">
    <location>
        <begin position="500"/>
        <end position="510"/>
    </location>
</feature>
<reference evidence="14 15" key="1">
    <citation type="journal article" date="2024" name="Ann. Entomol. Soc. Am.">
        <title>Genomic analyses of the southern and eastern yellowjacket wasps (Hymenoptera: Vespidae) reveal evolutionary signatures of social life.</title>
        <authorList>
            <person name="Catto M.A."/>
            <person name="Caine P.B."/>
            <person name="Orr S.E."/>
            <person name="Hunt B.G."/>
            <person name="Goodisman M.A.D."/>
        </authorList>
    </citation>
    <scope>NUCLEOTIDE SEQUENCE [LARGE SCALE GENOMIC DNA]</scope>
    <source>
        <strain evidence="14">233</strain>
        <tissue evidence="14">Head and thorax</tissue>
    </source>
</reference>
<evidence type="ECO:0000256" key="8">
    <source>
        <dbReference type="ARBA" id="ARBA00023128"/>
    </source>
</evidence>
<dbReference type="PANTHER" id="PTHR48417">
    <property type="entry name" value="ATP SYNTHASE F1 SUBUNIT EPSILON"/>
    <property type="match status" value="1"/>
</dbReference>
<keyword evidence="7 11" id="KW-0175">Coiled coil</keyword>
<feature type="region of interest" description="Disordered" evidence="12">
    <location>
        <begin position="274"/>
        <end position="362"/>
    </location>
</feature>
<feature type="coiled-coil region" evidence="11">
    <location>
        <begin position="1288"/>
        <end position="1315"/>
    </location>
</feature>
<keyword evidence="9" id="KW-0804">Transcription</keyword>
<comment type="function">
    <text evidence="10">Involved in transvection phenomena (= synapsis-dependent gene expression), where the synaptic pairing of chromosomes carrying genes with which zeste interacts influences the expression of these genes. Zeste binds to DNA and stimulates transcription from a nearby promoter.</text>
</comment>
<feature type="compositionally biased region" description="Basic and acidic residues" evidence="12">
    <location>
        <begin position="447"/>
        <end position="461"/>
    </location>
</feature>
<feature type="compositionally biased region" description="Basic and acidic residues" evidence="12">
    <location>
        <begin position="635"/>
        <end position="646"/>
    </location>
</feature>
<comment type="caution">
    <text evidence="14">The sequence shown here is derived from an EMBL/GenBank/DDBJ whole genome shotgun (WGS) entry which is preliminary data.</text>
</comment>
<proteinExistence type="inferred from homology"/>
<comment type="subcellular location">
    <subcellularLocation>
        <location evidence="1">Mitochondrion</location>
    </subcellularLocation>
</comment>
<protein>
    <recommendedName>
        <fullName evidence="4">Regulatory protein zeste</fullName>
    </recommendedName>
</protein>
<evidence type="ECO:0000256" key="6">
    <source>
        <dbReference type="ARBA" id="ARBA00023015"/>
    </source>
</evidence>
<dbReference type="PROSITE" id="PS50090">
    <property type="entry name" value="MYB_LIKE"/>
    <property type="match status" value="1"/>
</dbReference>
<feature type="region of interest" description="Disordered" evidence="12">
    <location>
        <begin position="596"/>
        <end position="664"/>
    </location>
</feature>
<evidence type="ECO:0000256" key="1">
    <source>
        <dbReference type="ARBA" id="ARBA00004173"/>
    </source>
</evidence>
<gene>
    <name evidence="14" type="ORF">V1478_015797</name>
</gene>
<feature type="compositionally biased region" description="Basic and acidic residues" evidence="12">
    <location>
        <begin position="274"/>
        <end position="300"/>
    </location>
</feature>
<feature type="region of interest" description="Disordered" evidence="12">
    <location>
        <begin position="734"/>
        <end position="761"/>
    </location>
</feature>
<dbReference type="EMBL" id="JAUDFV010000156">
    <property type="protein sequence ID" value="KAL2714612.1"/>
    <property type="molecule type" value="Genomic_DNA"/>
</dbReference>
<feature type="compositionally biased region" description="Basic and acidic residues" evidence="12">
    <location>
        <begin position="791"/>
        <end position="809"/>
    </location>
</feature>
<feature type="compositionally biased region" description="Basic and acidic residues" evidence="12">
    <location>
        <begin position="340"/>
        <end position="362"/>
    </location>
</feature>
<feature type="region of interest" description="Disordered" evidence="12">
    <location>
        <begin position="171"/>
        <end position="205"/>
    </location>
</feature>
<feature type="region of interest" description="Disordered" evidence="12">
    <location>
        <begin position="548"/>
        <end position="580"/>
    </location>
</feature>
<evidence type="ECO:0000256" key="3">
    <source>
        <dbReference type="ARBA" id="ARBA00011764"/>
    </source>
</evidence>
<comment type="subunit">
    <text evidence="3">Self-associates forming complexes of several hundred monomers.</text>
</comment>
<evidence type="ECO:0000256" key="2">
    <source>
        <dbReference type="ARBA" id="ARBA00010901"/>
    </source>
</evidence>
<feature type="compositionally biased region" description="Polar residues" evidence="12">
    <location>
        <begin position="329"/>
        <end position="339"/>
    </location>
</feature>
<keyword evidence="5" id="KW-0809">Transit peptide</keyword>
<evidence type="ECO:0000256" key="7">
    <source>
        <dbReference type="ARBA" id="ARBA00023054"/>
    </source>
</evidence>
<dbReference type="Pfam" id="PF13873">
    <property type="entry name" value="Myb_DNA-bind_5"/>
    <property type="match status" value="1"/>
</dbReference>
<feature type="coiled-coil region" evidence="11">
    <location>
        <begin position="1379"/>
        <end position="1420"/>
    </location>
</feature>
<dbReference type="InterPro" id="IPR007648">
    <property type="entry name" value="ATPase_inhibitor_mt"/>
</dbReference>
<dbReference type="InterPro" id="IPR028002">
    <property type="entry name" value="Myb_DNA-bind_5"/>
</dbReference>
<evidence type="ECO:0000313" key="15">
    <source>
        <dbReference type="Proteomes" id="UP001607302"/>
    </source>
</evidence>
<evidence type="ECO:0000256" key="11">
    <source>
        <dbReference type="SAM" id="Coils"/>
    </source>
</evidence>
<comment type="similarity">
    <text evidence="2">Belongs to the ATPase inhibitor family.</text>
</comment>
<keyword evidence="8" id="KW-0496">Mitochondrion</keyword>
<feature type="compositionally biased region" description="Basic and acidic residues" evidence="12">
    <location>
        <begin position="596"/>
        <end position="611"/>
    </location>
</feature>
<dbReference type="PANTHER" id="PTHR48417:SF1">
    <property type="entry name" value="ATP SYNTHASE F1 SUBUNIT EPSILON"/>
    <property type="match status" value="1"/>
</dbReference>
<sequence>MDPASTLPSSSRSATRTSDQFWSEEEDIYLFILIKNRYEIVEPEFSEDTKEQLWIDVRKRLNKKYKTDRDMNCIKERWEKLKNLAKLDIYTFLSKIKQKSSKITSYRPSHFNLQIWKLLKPHKRKEDECDDAIEYTAYMSDLEIPHNINILLDNLIRISDIIFDPNFIRSSSSSSNGSSERSRSLSPPRSATPPGIYRSSRSKSAQSRFSSYMTYDDLTRLYDEDNEEGATSRNKKTRSMSAELKSSTSTESVGTLVGDKQRQLSDLSLTMESDLRDVSSSLPDDRCLKVRGSDRNREEPSGAIDDVERVIPGSSSTRIEPSRTEPSRTESTQHGAQSLHNKDKWAKIKESNIKTSDDSREGRAPLRVRWAEILEQFDEAQSPQPNEKVKAVKMIESNVISSDDKGGKKPTVRWSDQIHRSAAQWFHASDKWKKLKESQTTPMDSGGEEKATEVSSRKEPSRQSVDIFEPSQRWIRLRDSSMKQKYSSASEDEGKELRSSSESPKIKPIPSSAPQPIPFSDKRYRGQEYDMRMRDDNEIRRFQRVHWKEPIQSSGDNNNNNNNNFNNDYNSNNDNNSNCSQIQSLYHSERWIRITESDKSTSDESGEERKTHTIWKNDPLHQSDVPPFYPADKWIQSRDSDIRIEDSSESGDDARGLGVPSEPRIDSALHSDRWIRLRETDLMVEDSSGSNDETIREERVISDSPRIDPRLHGVKPFLPSDRWIRLRETDLMVEDSSGSNDETIREERVTSDPPRIDPRLHGVKPFLPSDRWVRLRETDLMVEDSSGSNDETIREERVTSDPPRIDPRLHGVKPFLPSDRWIRLRESDIILGDSSESSDESVREIRASSELPRIDPRLHGDDRWIRYKESDVRTGDYSRERTMPTASRVETIYRSNDSRRSEAWLTIRAPDGTIEAIPMGTPNVETEVKSSRESLPTQAHVQPYYPESWLRIRDSIMRERGFPVRSVDSDIEERPSRLLPNPPTVQPYYPETWFRVREEAIAERNVPVKPRDSDIEVRESARTLPSLPHVQSHYSVPRARIREPVIMERDILASPADSDIEIRPSARTLPSQSNVSEPVIAERNIPARPAGSNIEIRPSARTLLSQPHVQPYYPIPRTRIREPVPRERIFSMSSDIEMRPLARTLSRRPRVLPHYEESWVGMRMPSTRERNFLLRSAISDPDIRSSSSTISTPQSVLPDYGNNRVILREPAIREGLPMRSTGVPAESRPLTRSETDRYNVYLNRLREIIIEEEEYYRSSSEFTAEENIRRLQILRIRERELFIRESQYLEEQIHMQRLENNLETAQMRKRVALSEYKLAELKELMLELNINDRSQVRMTSEPGSGANRGGRAGAIREAGGAFGQMEIAHEDQYFYNQQREQIRKLREGIRDEIAFHEEQIRRHQEAIERHNARMAEMRSTEK</sequence>
<dbReference type="GO" id="GO:0005739">
    <property type="term" value="C:mitochondrion"/>
    <property type="evidence" value="ECO:0007669"/>
    <property type="project" value="UniProtKB-SubCell"/>
</dbReference>
<organism evidence="14 15">
    <name type="scientific">Vespula squamosa</name>
    <name type="common">Southern yellow jacket</name>
    <name type="synonym">Wasp</name>
    <dbReference type="NCBI Taxonomy" id="30214"/>
    <lineage>
        <taxon>Eukaryota</taxon>
        <taxon>Metazoa</taxon>
        <taxon>Ecdysozoa</taxon>
        <taxon>Arthropoda</taxon>
        <taxon>Hexapoda</taxon>
        <taxon>Insecta</taxon>
        <taxon>Pterygota</taxon>
        <taxon>Neoptera</taxon>
        <taxon>Endopterygota</taxon>
        <taxon>Hymenoptera</taxon>
        <taxon>Apocrita</taxon>
        <taxon>Aculeata</taxon>
        <taxon>Vespoidea</taxon>
        <taxon>Vespidae</taxon>
        <taxon>Vespinae</taxon>
        <taxon>Vespula</taxon>
    </lineage>
</organism>
<keyword evidence="15" id="KW-1185">Reference proteome</keyword>
<feature type="compositionally biased region" description="Basic and acidic residues" evidence="12">
    <location>
        <begin position="520"/>
        <end position="531"/>
    </location>
</feature>
<keyword evidence="6" id="KW-0805">Transcription regulation</keyword>
<name>A0ABD2A2B4_VESSQ</name>
<dbReference type="Pfam" id="PF04568">
    <property type="entry name" value="IATP"/>
    <property type="match status" value="1"/>
</dbReference>
<feature type="compositionally biased region" description="Low complexity" evidence="12">
    <location>
        <begin position="553"/>
        <end position="578"/>
    </location>
</feature>
<evidence type="ECO:0000256" key="9">
    <source>
        <dbReference type="ARBA" id="ARBA00023163"/>
    </source>
</evidence>
<feature type="region of interest" description="Disordered" evidence="12">
    <location>
        <begin position="223"/>
        <end position="259"/>
    </location>
</feature>
<dbReference type="InterPro" id="IPR001005">
    <property type="entry name" value="SANT/Myb"/>
</dbReference>
<accession>A0ABD2A2B4</accession>
<evidence type="ECO:0000259" key="13">
    <source>
        <dbReference type="PROSITE" id="PS50090"/>
    </source>
</evidence>